<evidence type="ECO:0000313" key="3">
    <source>
        <dbReference type="Proteomes" id="UP001156882"/>
    </source>
</evidence>
<accession>A0ABQ6CTE2</accession>
<keyword evidence="3" id="KW-1185">Reference proteome</keyword>
<feature type="region of interest" description="Disordered" evidence="1">
    <location>
        <begin position="1"/>
        <end position="27"/>
    </location>
</feature>
<protein>
    <submittedName>
        <fullName evidence="2">Uncharacterized protein</fullName>
    </submittedName>
</protein>
<dbReference type="EMBL" id="BSPC01000068">
    <property type="protein sequence ID" value="GLS22999.1"/>
    <property type="molecule type" value="Genomic_DNA"/>
</dbReference>
<evidence type="ECO:0000256" key="1">
    <source>
        <dbReference type="SAM" id="MobiDB-lite"/>
    </source>
</evidence>
<sequence length="88" mass="9422">MPSAGNLDQANRDVATPDNRSHASFNQVLDIQARTDYAEVGSLLRGYREAGTRRDDGRTSKERKAVQNVLCDAVDEDLAASVASGTVG</sequence>
<comment type="caution">
    <text evidence="2">The sequence shown here is derived from an EMBL/GenBank/DDBJ whole genome shotgun (WGS) entry which is preliminary data.</text>
</comment>
<name>A0ABQ6CTE2_9HYPH</name>
<organism evidence="2 3">
    <name type="scientific">Labrys miyagiensis</name>
    <dbReference type="NCBI Taxonomy" id="346912"/>
    <lineage>
        <taxon>Bacteria</taxon>
        <taxon>Pseudomonadati</taxon>
        <taxon>Pseudomonadota</taxon>
        <taxon>Alphaproteobacteria</taxon>
        <taxon>Hyphomicrobiales</taxon>
        <taxon>Xanthobacteraceae</taxon>
        <taxon>Labrys</taxon>
    </lineage>
</organism>
<gene>
    <name evidence="2" type="ORF">GCM10007874_60190</name>
</gene>
<dbReference type="Proteomes" id="UP001156882">
    <property type="component" value="Unassembled WGS sequence"/>
</dbReference>
<reference evidence="3" key="1">
    <citation type="journal article" date="2019" name="Int. J. Syst. Evol. Microbiol.">
        <title>The Global Catalogue of Microorganisms (GCM) 10K type strain sequencing project: providing services to taxonomists for standard genome sequencing and annotation.</title>
        <authorList>
            <consortium name="The Broad Institute Genomics Platform"/>
            <consortium name="The Broad Institute Genome Sequencing Center for Infectious Disease"/>
            <person name="Wu L."/>
            <person name="Ma J."/>
        </authorList>
    </citation>
    <scope>NUCLEOTIDE SEQUENCE [LARGE SCALE GENOMIC DNA]</scope>
    <source>
        <strain evidence="3">NBRC 101365</strain>
    </source>
</reference>
<proteinExistence type="predicted"/>
<evidence type="ECO:0000313" key="2">
    <source>
        <dbReference type="EMBL" id="GLS22999.1"/>
    </source>
</evidence>